<dbReference type="EMBL" id="KK583282">
    <property type="protein sequence ID" value="KDO21672.1"/>
    <property type="molecule type" value="Genomic_DNA"/>
</dbReference>
<evidence type="ECO:0000313" key="1">
    <source>
        <dbReference type="EMBL" id="KDO21672.1"/>
    </source>
</evidence>
<reference evidence="1 2" key="1">
    <citation type="journal article" date="2013" name="PLoS Genet.">
        <title>Distinctive expansion of potential virulence genes in the genome of the oomycete fish pathogen Saprolegnia parasitica.</title>
        <authorList>
            <person name="Jiang R.H."/>
            <person name="de Bruijn I."/>
            <person name="Haas B.J."/>
            <person name="Belmonte R."/>
            <person name="Lobach L."/>
            <person name="Christie J."/>
            <person name="van den Ackerveken G."/>
            <person name="Bottin A."/>
            <person name="Bulone V."/>
            <person name="Diaz-Moreno S.M."/>
            <person name="Dumas B."/>
            <person name="Fan L."/>
            <person name="Gaulin E."/>
            <person name="Govers F."/>
            <person name="Grenville-Briggs L.J."/>
            <person name="Horner N.R."/>
            <person name="Levin J.Z."/>
            <person name="Mammella M."/>
            <person name="Meijer H.J."/>
            <person name="Morris P."/>
            <person name="Nusbaum C."/>
            <person name="Oome S."/>
            <person name="Phillips A.J."/>
            <person name="van Rooyen D."/>
            <person name="Rzeszutek E."/>
            <person name="Saraiva M."/>
            <person name="Secombes C.J."/>
            <person name="Seidl M.F."/>
            <person name="Snel B."/>
            <person name="Stassen J.H."/>
            <person name="Sykes S."/>
            <person name="Tripathy S."/>
            <person name="van den Berg H."/>
            <person name="Vega-Arreguin J.C."/>
            <person name="Wawra S."/>
            <person name="Young S.K."/>
            <person name="Zeng Q."/>
            <person name="Dieguez-Uribeondo J."/>
            <person name="Russ C."/>
            <person name="Tyler B.M."/>
            <person name="van West P."/>
        </authorList>
    </citation>
    <scope>NUCLEOTIDE SEQUENCE [LARGE SCALE GENOMIC DNA]</scope>
    <source>
        <strain evidence="1 2">CBS 223.65</strain>
    </source>
</reference>
<name>A0A067C4H8_SAPPC</name>
<proteinExistence type="predicted"/>
<gene>
    <name evidence="1" type="ORF">SPRG_13010</name>
</gene>
<protein>
    <submittedName>
        <fullName evidence="1">Uncharacterized protein</fullName>
    </submittedName>
</protein>
<accession>A0A067C4H8</accession>
<organism evidence="1 2">
    <name type="scientific">Saprolegnia parasitica (strain CBS 223.65)</name>
    <dbReference type="NCBI Taxonomy" id="695850"/>
    <lineage>
        <taxon>Eukaryota</taxon>
        <taxon>Sar</taxon>
        <taxon>Stramenopiles</taxon>
        <taxon>Oomycota</taxon>
        <taxon>Saprolegniomycetes</taxon>
        <taxon>Saprolegniales</taxon>
        <taxon>Saprolegniaceae</taxon>
        <taxon>Saprolegnia</taxon>
    </lineage>
</organism>
<evidence type="ECO:0000313" key="2">
    <source>
        <dbReference type="Proteomes" id="UP000030745"/>
    </source>
</evidence>
<dbReference type="Proteomes" id="UP000030745">
    <property type="component" value="Unassembled WGS sequence"/>
</dbReference>
<dbReference type="GeneID" id="24134921"/>
<keyword evidence="2" id="KW-1185">Reference proteome</keyword>
<dbReference type="VEuPathDB" id="FungiDB:SPRG_13010"/>
<sequence length="151" mass="16514">MGNFATKPTASSDNVQWMECHNAVTAFVATTTSAPTMHKHCLALDSALRTSATAAQWCARVVTCTCTFIANRDDDDARWKLVDCLQEAPGAFEATDVAFKYSLETLRGMRECIVQCHQEQHADTSMPLSSHIEVDACTNLAIYGTYAIDEG</sequence>
<dbReference type="AlphaFoldDB" id="A0A067C4H8"/>
<dbReference type="RefSeq" id="XP_012207596.1">
    <property type="nucleotide sequence ID" value="XM_012352206.1"/>
</dbReference>
<dbReference type="KEGG" id="spar:SPRG_13010"/>